<sequence>VLLHVLSNGLNHQDWPQVTLDDIQNHLERLRTRVVTLKGQAEGRTLLPLPLCLERAQTQEIVLSPIGWPLDQALFSSIETLTVQWSLQICDVLRKDSGALLLRGDHPGPAEEIQFWSAQRENLLGIQSQLRSPKVECIMEILRQVKSSYYPSFKDVCLEVDEAVLEAEDIDLYLRPLRRVISNLEETTFPKVADVLPALFHTLCLIWSHSRYYCTAQRMVVLLQEFCNLIIEKAFAYLIPEELFKMELEEGVERVQITITVLQTFKQLFYAHRQRIPQYFRDTAAIRLWDFPARLVFQRSDCIMERLRMIEELFATALDFLKLEKVELGGSRGKVLSQMVLGISEEFHDHWRAIRESKYDSLDYTNDDFVCHYMHFMEQSRDFDQRLATVLNQAFQDSKNLNSTFKLLNIFSTLLERPRIHQQFAPNYNVLLAMFSQEIDHCQVIFNHHRVALQSGCATLGKNMPSVAGNLKWSQQLRSRILSNRSNLCQLAHVYVENMVISCKRCCISFVSLPQFQFNPFKIQSCLLVSVRPLGCAEVDDVLQKCEHVLESLDQLDEQLFSEWTVGLEETCQSHLKEPLLTLDTDTGCFHVNFSPVLTSVLREVKYLDMLKTPNIPKAAVQLHSQQERLYVYTQTLTLVTQWYNQLHSTLLDVELELVKDEMDAMRRQLEPALQELGISSRVQKSKANVETIQALMAKFSQRPFITRRSNDSVFQILSDIEESVTKQHTLVRSAGEQIHNLLQENQSLLGVSDLDSSEWKAYTDYVDNIVLTGFCSAIRCSLQYLLDYTDAAQRCAPLFEVQLLLSGNEMTFDPPLDLSYRGNFYEIVDKMVASITHMASFIPRLAKHKQLDNYQSNINEMEDLAEMCHTIRSRARMAVAKIREYQASFSSYRYLWTDDRYKRKVVDPNCKTFNYQGENNMAITFHRSEFMRQFLLYGHVLSTEEAELYAEYELKKNPPTLDNFKEQFVQCKDLVTVTSMFVWFFTKINLFETLYLRVSKMEDQRVFCGWLQLDIKPFKHTLMNVIKKWSWMFKEHLLNHVNESVRELSSFLLDTTLGLSDKVVDGDYAGLVTIMGHLMAIRDRQISNEKHFKPLKSTAELLKTYGQQLPESIHTQLEVCIRVQMHTM</sequence>
<accession>Q4ST92</accession>
<dbReference type="EMBL" id="CAAE01014265">
    <property type="protein sequence ID" value="CAF96140.1"/>
    <property type="molecule type" value="Genomic_DNA"/>
</dbReference>
<dbReference type="InterPro" id="IPR013594">
    <property type="entry name" value="Dynein_heavy_tail"/>
</dbReference>
<dbReference type="GO" id="GO:0007018">
    <property type="term" value="P:microtubule-based movement"/>
    <property type="evidence" value="ECO:0007669"/>
    <property type="project" value="InterPro"/>
</dbReference>
<dbReference type="PANTHER" id="PTHR46532">
    <property type="entry name" value="MALE FERTILITY FACTOR KL5"/>
    <property type="match status" value="1"/>
</dbReference>
<evidence type="ECO:0000259" key="1">
    <source>
        <dbReference type="Pfam" id="PF08385"/>
    </source>
</evidence>
<dbReference type="PANTHER" id="PTHR46532:SF11">
    <property type="entry name" value="DYNEIN AXONEMAL HEAVY CHAIN 12"/>
    <property type="match status" value="1"/>
</dbReference>
<dbReference type="InterPro" id="IPR026983">
    <property type="entry name" value="DHC"/>
</dbReference>
<proteinExistence type="predicted"/>
<dbReference type="GO" id="GO:0051959">
    <property type="term" value="F:dynein light intermediate chain binding"/>
    <property type="evidence" value="ECO:0007669"/>
    <property type="project" value="InterPro"/>
</dbReference>
<protein>
    <submittedName>
        <fullName evidence="2">(spotted green pufferfish) hypothetical protein</fullName>
    </submittedName>
</protein>
<reference evidence="2" key="2">
    <citation type="submission" date="2004-02" db="EMBL/GenBank/DDBJ databases">
        <authorList>
            <consortium name="Genoscope"/>
            <consortium name="Whitehead Institute Centre for Genome Research"/>
        </authorList>
    </citation>
    <scope>NUCLEOTIDE SEQUENCE</scope>
</reference>
<evidence type="ECO:0000313" key="2">
    <source>
        <dbReference type="EMBL" id="CAF96140.1"/>
    </source>
</evidence>
<dbReference type="KEGG" id="tng:GSTEN00013058G001"/>
<dbReference type="GO" id="GO:0005858">
    <property type="term" value="C:axonemal dynein complex"/>
    <property type="evidence" value="ECO:0007669"/>
    <property type="project" value="TreeGrafter"/>
</dbReference>
<gene>
    <name evidence="2" type="ORF">GSTENG00013058001</name>
</gene>
<feature type="domain" description="Dynein heavy chain tail" evidence="1">
    <location>
        <begin position="76"/>
        <end position="677"/>
    </location>
</feature>
<comment type="caution">
    <text evidence="2">The sequence shown here is derived from an EMBL/GenBank/DDBJ whole genome shotgun (WGS) entry which is preliminary data.</text>
</comment>
<dbReference type="Pfam" id="PF08385">
    <property type="entry name" value="DHC_N1"/>
    <property type="match status" value="1"/>
</dbReference>
<name>Q4ST92_TETNG</name>
<dbReference type="GO" id="GO:0045505">
    <property type="term" value="F:dynein intermediate chain binding"/>
    <property type="evidence" value="ECO:0007669"/>
    <property type="project" value="InterPro"/>
</dbReference>
<dbReference type="OrthoDB" id="10251809at2759"/>
<reference evidence="2" key="1">
    <citation type="journal article" date="2004" name="Nature">
        <title>Genome duplication in the teleost fish Tetraodon nigroviridis reveals the early vertebrate proto-karyotype.</title>
        <authorList>
            <person name="Jaillon O."/>
            <person name="Aury J.-M."/>
            <person name="Brunet F."/>
            <person name="Petit J.-L."/>
            <person name="Stange-Thomann N."/>
            <person name="Mauceli E."/>
            <person name="Bouneau L."/>
            <person name="Fischer C."/>
            <person name="Ozouf-Costaz C."/>
            <person name="Bernot A."/>
            <person name="Nicaud S."/>
            <person name="Jaffe D."/>
            <person name="Fisher S."/>
            <person name="Lutfalla G."/>
            <person name="Dossat C."/>
            <person name="Segurens B."/>
            <person name="Dasilva C."/>
            <person name="Salanoubat M."/>
            <person name="Levy M."/>
            <person name="Boudet N."/>
            <person name="Castellano S."/>
            <person name="Anthouard V."/>
            <person name="Jubin C."/>
            <person name="Castelli V."/>
            <person name="Katinka M."/>
            <person name="Vacherie B."/>
            <person name="Biemont C."/>
            <person name="Skalli Z."/>
            <person name="Cattolico L."/>
            <person name="Poulain J."/>
            <person name="De Berardinis V."/>
            <person name="Cruaud C."/>
            <person name="Duprat S."/>
            <person name="Brottier P."/>
            <person name="Coutanceau J.-P."/>
            <person name="Gouzy J."/>
            <person name="Parra G."/>
            <person name="Lardier G."/>
            <person name="Chapple C."/>
            <person name="McKernan K.J."/>
            <person name="McEwan P."/>
            <person name="Bosak S."/>
            <person name="Kellis M."/>
            <person name="Volff J.-N."/>
            <person name="Guigo R."/>
            <person name="Zody M.C."/>
            <person name="Mesirov J."/>
            <person name="Lindblad-Toh K."/>
            <person name="Birren B."/>
            <person name="Nusbaum C."/>
            <person name="Kahn D."/>
            <person name="Robinson-Rechavi M."/>
            <person name="Laudet V."/>
            <person name="Schachter V."/>
            <person name="Quetier F."/>
            <person name="Saurin W."/>
            <person name="Scarpelli C."/>
            <person name="Wincker P."/>
            <person name="Lander E.S."/>
            <person name="Weissenbach J."/>
            <person name="Roest Crollius H."/>
        </authorList>
    </citation>
    <scope>NUCLEOTIDE SEQUENCE [LARGE SCALE GENOMIC DNA]</scope>
</reference>
<dbReference type="AlphaFoldDB" id="Q4ST92"/>
<organism evidence="2">
    <name type="scientific">Tetraodon nigroviridis</name>
    <name type="common">Spotted green pufferfish</name>
    <name type="synonym">Chelonodon nigroviridis</name>
    <dbReference type="NCBI Taxonomy" id="99883"/>
    <lineage>
        <taxon>Eukaryota</taxon>
        <taxon>Metazoa</taxon>
        <taxon>Chordata</taxon>
        <taxon>Craniata</taxon>
        <taxon>Vertebrata</taxon>
        <taxon>Euteleostomi</taxon>
        <taxon>Actinopterygii</taxon>
        <taxon>Neopterygii</taxon>
        <taxon>Teleostei</taxon>
        <taxon>Neoteleostei</taxon>
        <taxon>Acanthomorphata</taxon>
        <taxon>Eupercaria</taxon>
        <taxon>Tetraodontiformes</taxon>
        <taxon>Tetradontoidea</taxon>
        <taxon>Tetraodontidae</taxon>
        <taxon>Tetraodon</taxon>
    </lineage>
</organism>
<feature type="non-terminal residue" evidence="2">
    <location>
        <position position="1129"/>
    </location>
</feature>